<comment type="caution">
    <text evidence="1">The sequence shown here is derived from an EMBL/GenBank/DDBJ whole genome shotgun (WGS) entry which is preliminary data.</text>
</comment>
<reference evidence="1" key="1">
    <citation type="submission" date="2022-07" db="EMBL/GenBank/DDBJ databases">
        <authorList>
            <person name="Otstavnykh N."/>
            <person name="Isaeva M."/>
            <person name="Bystritskaya E."/>
        </authorList>
    </citation>
    <scope>NUCLEOTIDE SEQUENCE</scope>
    <source>
        <strain evidence="1">10Alg 79</strain>
    </source>
</reference>
<protein>
    <submittedName>
        <fullName evidence="1">Uncharacterized protein</fullName>
    </submittedName>
</protein>
<gene>
    <name evidence="1" type="ORF">NOI20_04080</name>
</gene>
<accession>A0AAJ1X580</accession>
<proteinExistence type="predicted"/>
<keyword evidence="2" id="KW-1185">Reference proteome</keyword>
<dbReference type="RefSeq" id="WP_317624874.1">
    <property type="nucleotide sequence ID" value="NZ_JANFFA010000001.1"/>
</dbReference>
<dbReference type="AlphaFoldDB" id="A0AAJ1X580"/>
<reference evidence="1" key="2">
    <citation type="submission" date="2023-04" db="EMBL/GenBank/DDBJ databases">
        <title>'Rhodoalgimonas zhirmunskyi' gen. nov., isolated from a red alga.</title>
        <authorList>
            <person name="Nedashkovskaya O.I."/>
            <person name="Otstavnykh N.Y."/>
            <person name="Bystritskaya E.P."/>
            <person name="Balabanova L.A."/>
            <person name="Isaeva M.P."/>
        </authorList>
    </citation>
    <scope>NUCLEOTIDE SEQUENCE</scope>
    <source>
        <strain evidence="1">10Alg 79</strain>
    </source>
</reference>
<sequence>MEAAAYIGIGASKFDTMVEDGRMPKPKKIDSRRVWDKHALDRFFDLLPGGDDSDNNPWDE</sequence>
<dbReference type="EMBL" id="JANFFA010000001">
    <property type="protein sequence ID" value="MDQ2093279.1"/>
    <property type="molecule type" value="Genomic_DNA"/>
</dbReference>
<dbReference type="Proteomes" id="UP001227162">
    <property type="component" value="Unassembled WGS sequence"/>
</dbReference>
<organism evidence="1 2">
    <name type="scientific">Rhodalgimonas zhirmunskyi</name>
    <dbReference type="NCBI Taxonomy" id="2964767"/>
    <lineage>
        <taxon>Bacteria</taxon>
        <taxon>Pseudomonadati</taxon>
        <taxon>Pseudomonadota</taxon>
        <taxon>Alphaproteobacteria</taxon>
        <taxon>Rhodobacterales</taxon>
        <taxon>Roseobacteraceae</taxon>
        <taxon>Rhodalgimonas</taxon>
    </lineage>
</organism>
<name>A0AAJ1X580_9RHOB</name>
<evidence type="ECO:0000313" key="1">
    <source>
        <dbReference type="EMBL" id="MDQ2093279.1"/>
    </source>
</evidence>
<evidence type="ECO:0000313" key="2">
    <source>
        <dbReference type="Proteomes" id="UP001227162"/>
    </source>
</evidence>